<dbReference type="Gene3D" id="2.40.420.20">
    <property type="match status" value="1"/>
</dbReference>
<dbReference type="InterPro" id="IPR058647">
    <property type="entry name" value="BSH_CzcB-like"/>
</dbReference>
<gene>
    <name evidence="6" type="ORF">GCM10023143_05940</name>
</gene>
<dbReference type="RefSeq" id="WP_344975092.1">
    <property type="nucleotide sequence ID" value="NZ_BAABFN010000001.1"/>
</dbReference>
<feature type="domain" description="YknX-like C-terminal permuted SH3-like" evidence="5">
    <location>
        <begin position="295"/>
        <end position="361"/>
    </location>
</feature>
<dbReference type="PANTHER" id="PTHR30469:SF15">
    <property type="entry name" value="HLYD FAMILY OF SECRETION PROTEINS"/>
    <property type="match status" value="1"/>
</dbReference>
<comment type="caution">
    <text evidence="6">The sequence shown here is derived from an EMBL/GenBank/DDBJ whole genome shotgun (WGS) entry which is preliminary data.</text>
</comment>
<accession>A0ABP8FG25</accession>
<feature type="domain" description="CzcB-like barrel-sandwich hybrid" evidence="4">
    <location>
        <begin position="86"/>
        <end position="210"/>
    </location>
</feature>
<evidence type="ECO:0000313" key="6">
    <source>
        <dbReference type="EMBL" id="GAA4303038.1"/>
    </source>
</evidence>
<organism evidence="6 7">
    <name type="scientific">Compostibacter hankyongensis</name>
    <dbReference type="NCBI Taxonomy" id="1007089"/>
    <lineage>
        <taxon>Bacteria</taxon>
        <taxon>Pseudomonadati</taxon>
        <taxon>Bacteroidota</taxon>
        <taxon>Chitinophagia</taxon>
        <taxon>Chitinophagales</taxon>
        <taxon>Chitinophagaceae</taxon>
        <taxon>Compostibacter</taxon>
    </lineage>
</organism>
<dbReference type="InterPro" id="IPR058648">
    <property type="entry name" value="HH_CzcB-like"/>
</dbReference>
<dbReference type="Gene3D" id="2.40.30.170">
    <property type="match status" value="1"/>
</dbReference>
<evidence type="ECO:0000256" key="1">
    <source>
        <dbReference type="ARBA" id="ARBA00009477"/>
    </source>
</evidence>
<dbReference type="SUPFAM" id="SSF111369">
    <property type="entry name" value="HlyD-like secretion proteins"/>
    <property type="match status" value="1"/>
</dbReference>
<dbReference type="EMBL" id="BAABFN010000001">
    <property type="protein sequence ID" value="GAA4303038.1"/>
    <property type="molecule type" value="Genomic_DNA"/>
</dbReference>
<evidence type="ECO:0000313" key="7">
    <source>
        <dbReference type="Proteomes" id="UP001501207"/>
    </source>
</evidence>
<name>A0ABP8FG25_9BACT</name>
<evidence type="ECO:0000259" key="3">
    <source>
        <dbReference type="Pfam" id="PF25893"/>
    </source>
</evidence>
<feature type="coiled-coil region" evidence="2">
    <location>
        <begin position="156"/>
        <end position="183"/>
    </location>
</feature>
<evidence type="ECO:0000259" key="5">
    <source>
        <dbReference type="Pfam" id="PF25989"/>
    </source>
</evidence>
<dbReference type="PROSITE" id="PS51257">
    <property type="entry name" value="PROKAR_LIPOPROTEIN"/>
    <property type="match status" value="1"/>
</dbReference>
<dbReference type="PANTHER" id="PTHR30469">
    <property type="entry name" value="MULTIDRUG RESISTANCE PROTEIN MDTA"/>
    <property type="match status" value="1"/>
</dbReference>
<dbReference type="Gene3D" id="1.10.287.470">
    <property type="entry name" value="Helix hairpin bin"/>
    <property type="match status" value="1"/>
</dbReference>
<dbReference type="Gene3D" id="2.40.50.100">
    <property type="match status" value="1"/>
</dbReference>
<dbReference type="Proteomes" id="UP001501207">
    <property type="component" value="Unassembled WGS sequence"/>
</dbReference>
<proteinExistence type="inferred from homology"/>
<dbReference type="Pfam" id="PF25893">
    <property type="entry name" value="HH_CzcB"/>
    <property type="match status" value="1"/>
</dbReference>
<protein>
    <submittedName>
        <fullName evidence="6">Efflux RND transporter periplasmic adaptor subunit</fullName>
    </submittedName>
</protein>
<dbReference type="Pfam" id="PF25973">
    <property type="entry name" value="BSH_CzcB"/>
    <property type="match status" value="1"/>
</dbReference>
<dbReference type="InterPro" id="IPR058637">
    <property type="entry name" value="YknX-like_C"/>
</dbReference>
<dbReference type="InterPro" id="IPR006143">
    <property type="entry name" value="RND_pump_MFP"/>
</dbReference>
<evidence type="ECO:0000256" key="2">
    <source>
        <dbReference type="SAM" id="Coils"/>
    </source>
</evidence>
<feature type="domain" description="CzcB-like alpha-helical hairpin" evidence="3">
    <location>
        <begin position="122"/>
        <end position="178"/>
    </location>
</feature>
<keyword evidence="7" id="KW-1185">Reference proteome</keyword>
<comment type="similarity">
    <text evidence="1">Belongs to the membrane fusion protein (MFP) (TC 8.A.1) family.</text>
</comment>
<dbReference type="NCBIfam" id="TIGR01730">
    <property type="entry name" value="RND_mfp"/>
    <property type="match status" value="1"/>
</dbReference>
<sequence length="366" mass="39745">MQRLFIISGMALLLAACQSKPGNKQEQLKQLKTQRDALNKQIAALEATVGDSQTVKAIPVSVMALHPSEFRNYIQVQGRVDAEENAGVTPEAPGVITGIFVKAGQHVGKGQVLAQIDDKVVRQQIAQAQSQLDYAKNLYGRQKNLWDQNIGTEVQMLTAKNNYESAQKQVAVLQSQLSTYKIKSPVSGTVDNVTAKIGDAAQPGMVVMRVVNTSDLKVKGEIGESYISKVKNGGPVDIIFPDTQDTLHTRISYAGRVIDQSSRAFNIEIRLPNSNKYHPNMLAVIKVISYTSKDALTIPISVIQHAADGDYVYVADQNKAKRVKITVGQRYNGQAEITSGLKEGDQVITAGFESVGEGNPLEIVNG</sequence>
<dbReference type="Pfam" id="PF25989">
    <property type="entry name" value="YknX_C"/>
    <property type="match status" value="1"/>
</dbReference>
<keyword evidence="2" id="KW-0175">Coiled coil</keyword>
<reference evidence="7" key="1">
    <citation type="journal article" date="2019" name="Int. J. Syst. Evol. Microbiol.">
        <title>The Global Catalogue of Microorganisms (GCM) 10K type strain sequencing project: providing services to taxonomists for standard genome sequencing and annotation.</title>
        <authorList>
            <consortium name="The Broad Institute Genomics Platform"/>
            <consortium name="The Broad Institute Genome Sequencing Center for Infectious Disease"/>
            <person name="Wu L."/>
            <person name="Ma J."/>
        </authorList>
    </citation>
    <scope>NUCLEOTIDE SEQUENCE [LARGE SCALE GENOMIC DNA]</scope>
    <source>
        <strain evidence="7">JCM 17664</strain>
    </source>
</reference>
<evidence type="ECO:0000259" key="4">
    <source>
        <dbReference type="Pfam" id="PF25973"/>
    </source>
</evidence>